<dbReference type="OrthoDB" id="287623at2759"/>
<feature type="non-terminal residue" evidence="2">
    <location>
        <position position="1"/>
    </location>
</feature>
<keyword evidence="3" id="KW-1185">Reference proteome</keyword>
<sequence>MSSDGETIDSVERNKLETNHQDSCISSSLLQKEVLNSRVFTASDNSPSSMDHTSEISKLQLSNKQLKLDLQAEQDAGVQLRKKFNAVEKQKLEIIARTNEEIGSLESQLAKAHLQVEKVEATRRNLEYELTKSQQEIHRIRETSKHKEDILLEGTEDLKNKLEDLSEEIKQLHKSLQTCKISSQEKEEKLKQHLEDKTEQILKYRAELEVVCTERDKLNEVCQQHLRVISDLNNRLQGFEDEKRNVLDSLRQATNELKYAKDREERLKCDLEVAQSRIKTLEDSVENERASHLETKFTSEIVHLRVRDLEGATEVGKSTNMEANKAIERLTQQNRELEQVYEEERKNRKELSKQLDKIEKEHMTVRKQLSIEIDDKKAVIDSLSKELETHQKNFNDLKSELNKTKKRQQQLEEIYNGSIKELELLPQTFHFDDKKSRMSRKEDGSETNKGKKIINPTAVVENFKHVFAQLKRKLDSQTEELFKTKKTVERLTKDLDASKELIKTKDKTIEETQKAHTKTIKDLNKARSNCVELEATIGKLKTNLQHSADNQEKDRIRIQELSEEIMKLVKRYCVEEEVRITFLHELHQKLLSCHVNIPNKDRVINDISWADLAEVIYEQVSLVVESLQDTQQKLQASYNLSREKQNSVTSLKQKHAEQITKLTNTLKEKEATWQQQRKDMEQHYTKMLSDMQLLSKKTQAIADETWEKLRATGNLQLGLETEVVELRHSLAESQVHVSSLLSACALLSGAVYPLYTRVLMLASERHILEDIYTTWESCRERALYLSSVLRSGKDSDQDRPERDSKLHRKIRPVLRFRVGVIVVLAANRLLNLAHTSARCFLSSTSSSASISLSVNVGGFYPGARTFTVDQCDSFSSSADAQKNLRSWLESPALLQAVVKSMVELQECLHEEKDSLNQRNTMVVSAARSSFNRFLDHLSQFFPFPAHSPQYSFRDGSSLVNKLEKRLSQTLSKTNVQLKGNLVSSQDLMCNLQNHILDLTQRLHTAEKERRHLLTELNMLKEQIGETSLSPGDTESMSRKVQTKYVPMSKFEQVCLELSNSLSREQKAQELLQEQNSQLLELTSRLDHCASDGMHKQTNLVQIQEHLTETQKELKHKEQFIRQYNQQLGQVQHERDSLHSNLEDAENTLRIIQRDKDMLVMYVKHVESALEVTRRRFVMLHEPWTGSDVSLTQLLLDADLIPQDLIMQGLSWQPNDIFLFSQNLVHSFVEIQHQAVKKITSLHEEIVCYRDHIETLKREINNAVHRAFIDQVVDASGETVTSLLDLDLSEREVIVAPSEEQTNGCAAEVSLKSPVTSPVYQSENSAFHPV</sequence>
<gene>
    <name evidence="2" type="ORF">CUNI_LOCUS11175</name>
</gene>
<dbReference type="PANTHER" id="PTHR37476">
    <property type="entry name" value="COILED-COIL DOMAIN-CONTAINING PROTEIN 171"/>
    <property type="match status" value="1"/>
</dbReference>
<proteinExistence type="predicted"/>
<reference evidence="2" key="1">
    <citation type="submission" date="2021-04" db="EMBL/GenBank/DDBJ databases">
        <authorList>
            <consortium name="Molecular Ecology Group"/>
        </authorList>
    </citation>
    <scope>NUCLEOTIDE SEQUENCE</scope>
</reference>
<evidence type="ECO:0000313" key="2">
    <source>
        <dbReference type="EMBL" id="CAG5125617.1"/>
    </source>
</evidence>
<dbReference type="PANTHER" id="PTHR37476:SF1">
    <property type="entry name" value="COILED-COIL DOMAIN-CONTAINING PROTEIN 171"/>
    <property type="match status" value="1"/>
</dbReference>
<evidence type="ECO:0000313" key="3">
    <source>
        <dbReference type="Proteomes" id="UP000678393"/>
    </source>
</evidence>
<evidence type="ECO:0000256" key="1">
    <source>
        <dbReference type="SAM" id="Coils"/>
    </source>
</evidence>
<feature type="coiled-coil region" evidence="1">
    <location>
        <begin position="56"/>
        <end position="291"/>
    </location>
</feature>
<evidence type="ECO:0008006" key="4">
    <source>
        <dbReference type="Google" id="ProtNLM"/>
    </source>
</evidence>
<comment type="caution">
    <text evidence="2">The sequence shown here is derived from an EMBL/GenBank/DDBJ whole genome shotgun (WGS) entry which is preliminary data.</text>
</comment>
<feature type="coiled-coil region" evidence="1">
    <location>
        <begin position="995"/>
        <end position="1022"/>
    </location>
</feature>
<dbReference type="Proteomes" id="UP000678393">
    <property type="component" value="Unassembled WGS sequence"/>
</dbReference>
<dbReference type="EMBL" id="CAJHNH020002112">
    <property type="protein sequence ID" value="CAG5125617.1"/>
    <property type="molecule type" value="Genomic_DNA"/>
</dbReference>
<feature type="coiled-coil region" evidence="1">
    <location>
        <begin position="320"/>
        <end position="414"/>
    </location>
</feature>
<organism evidence="2 3">
    <name type="scientific">Candidula unifasciata</name>
    <dbReference type="NCBI Taxonomy" id="100452"/>
    <lineage>
        <taxon>Eukaryota</taxon>
        <taxon>Metazoa</taxon>
        <taxon>Spiralia</taxon>
        <taxon>Lophotrochozoa</taxon>
        <taxon>Mollusca</taxon>
        <taxon>Gastropoda</taxon>
        <taxon>Heterobranchia</taxon>
        <taxon>Euthyneura</taxon>
        <taxon>Panpulmonata</taxon>
        <taxon>Eupulmonata</taxon>
        <taxon>Stylommatophora</taxon>
        <taxon>Helicina</taxon>
        <taxon>Helicoidea</taxon>
        <taxon>Geomitridae</taxon>
        <taxon>Candidula</taxon>
    </lineage>
</organism>
<feature type="coiled-coil region" evidence="1">
    <location>
        <begin position="1064"/>
        <end position="1154"/>
    </location>
</feature>
<keyword evidence="1" id="KW-0175">Coiled coil</keyword>
<name>A0A8S3Z7W5_9EUPU</name>
<accession>A0A8S3Z7W5</accession>
<protein>
    <recommendedName>
        <fullName evidence="4">Coiled-coil domain-containing protein 171</fullName>
    </recommendedName>
</protein>